<dbReference type="EMBL" id="CAUWAG010000012">
    <property type="protein sequence ID" value="CAJ2508927.1"/>
    <property type="molecule type" value="Genomic_DNA"/>
</dbReference>
<dbReference type="Gene3D" id="1.20.58.340">
    <property type="entry name" value="Magnesium transport protein CorA, transmembrane region"/>
    <property type="match status" value="1"/>
</dbReference>
<dbReference type="AlphaFoldDB" id="A0AAI8YL97"/>
<feature type="transmembrane region" description="Helical" evidence="1">
    <location>
        <begin position="365"/>
        <end position="388"/>
    </location>
</feature>
<sequence>MEILRESPRASFDHLSYEKVFSKTPCKKIQMIRAVDEGQKGLIVMNPHPAVRDEPSLVDYLQSDEAQGNGSSTKAASLTLIFISRDTESGFSVQRSTFIQLCDYLQLDESLRYYLISSRSGWFPVVGKDGCCSFLVKDYMYILAWTFDPDTLQTRAIMSERSDYRKYSHLREAGPVNLPGHVNLPGLTRAHLYHPLTLAFYGLADFVWWTDELIVNEGYAVGAIEKSTGHGLWTKSEIEPKAPSSEALTEASRKIAKVIGVFASMLKSLKIAKAMALTLDDVDTWGAWFGERDGLDDYRQCSTSFAEASRLLRRRAAAIKLSAHASNDRARAQSSIVSALIRREETRLSLQIAEATKRDSSDMKVIAMMTMLFLPATFFAALFAVPSLDWNQPGIVTDNFWIYWAFTLPTTLLIFFIWFLLNDPRVIGRLQRLRNFLLGRRGDTDGAVGKGGQDVQLGVEKVYVGK</sequence>
<organism evidence="2 3">
    <name type="scientific">Anthostomella pinea</name>
    <dbReference type="NCBI Taxonomy" id="933095"/>
    <lineage>
        <taxon>Eukaryota</taxon>
        <taxon>Fungi</taxon>
        <taxon>Dikarya</taxon>
        <taxon>Ascomycota</taxon>
        <taxon>Pezizomycotina</taxon>
        <taxon>Sordariomycetes</taxon>
        <taxon>Xylariomycetidae</taxon>
        <taxon>Xylariales</taxon>
        <taxon>Xylariaceae</taxon>
        <taxon>Anthostomella</taxon>
    </lineage>
</organism>
<comment type="caution">
    <text evidence="2">The sequence shown here is derived from an EMBL/GenBank/DDBJ whole genome shotgun (WGS) entry which is preliminary data.</text>
</comment>
<keyword evidence="1" id="KW-0472">Membrane</keyword>
<keyword evidence="1" id="KW-1133">Transmembrane helix</keyword>
<keyword evidence="1" id="KW-0812">Transmembrane</keyword>
<feature type="transmembrane region" description="Helical" evidence="1">
    <location>
        <begin position="400"/>
        <end position="421"/>
    </location>
</feature>
<keyword evidence="3" id="KW-1185">Reference proteome</keyword>
<name>A0AAI8YL97_9PEZI</name>
<dbReference type="Proteomes" id="UP001295740">
    <property type="component" value="Unassembled WGS sequence"/>
</dbReference>
<proteinExistence type="predicted"/>
<evidence type="ECO:0000313" key="3">
    <source>
        <dbReference type="Proteomes" id="UP001295740"/>
    </source>
</evidence>
<evidence type="ECO:0000256" key="1">
    <source>
        <dbReference type="SAM" id="Phobius"/>
    </source>
</evidence>
<accession>A0AAI8YL97</accession>
<reference evidence="2" key="1">
    <citation type="submission" date="2023-10" db="EMBL/GenBank/DDBJ databases">
        <authorList>
            <person name="Hackl T."/>
        </authorList>
    </citation>
    <scope>NUCLEOTIDE SEQUENCE</scope>
</reference>
<protein>
    <submittedName>
        <fullName evidence="2">Uu.00g139530.m01.CDS01</fullName>
    </submittedName>
</protein>
<gene>
    <name evidence="2" type="ORF">KHLLAP_LOCUS9395</name>
</gene>
<evidence type="ECO:0000313" key="2">
    <source>
        <dbReference type="EMBL" id="CAJ2508927.1"/>
    </source>
</evidence>